<reference evidence="2" key="1">
    <citation type="journal article" date="2023" name="PhytoFront">
        <title>Draft Genome Resources of Seven Strains of Tilletia horrida, Causal Agent of Kernel Smut of Rice.</title>
        <authorList>
            <person name="Khanal S."/>
            <person name="Antony Babu S."/>
            <person name="Zhou X.G."/>
        </authorList>
    </citation>
    <scope>NUCLEOTIDE SEQUENCE</scope>
    <source>
        <strain evidence="2">TX6</strain>
    </source>
</reference>
<gene>
    <name evidence="2" type="ORF">OC846_000342</name>
</gene>
<feature type="region of interest" description="Disordered" evidence="1">
    <location>
        <begin position="46"/>
        <end position="98"/>
    </location>
</feature>
<feature type="compositionally biased region" description="Low complexity" evidence="1">
    <location>
        <begin position="165"/>
        <end position="178"/>
    </location>
</feature>
<dbReference type="AlphaFoldDB" id="A0AAN6GX36"/>
<accession>A0AAN6GX36</accession>
<evidence type="ECO:0000256" key="1">
    <source>
        <dbReference type="SAM" id="MobiDB-lite"/>
    </source>
</evidence>
<sequence length="178" mass="18810">MNAHKDGGGGGAATMRMEEWSALAPLTAQERDSISKLASALSQASTASLSNFDHLKDSKQPVPDAENDRTGDDKAESRIEDLLPSHGTGSGGPPSSATHAAKAIEALTELHRILDKDILDQHLLRANINLSELRAGVRLVEETAEGLRARQQDSALSTRPGASLANTAQARTPTQTAR</sequence>
<feature type="compositionally biased region" description="Basic and acidic residues" evidence="1">
    <location>
        <begin position="66"/>
        <end position="83"/>
    </location>
</feature>
<organism evidence="2 3">
    <name type="scientific">Tilletia horrida</name>
    <dbReference type="NCBI Taxonomy" id="155126"/>
    <lineage>
        <taxon>Eukaryota</taxon>
        <taxon>Fungi</taxon>
        <taxon>Dikarya</taxon>
        <taxon>Basidiomycota</taxon>
        <taxon>Ustilaginomycotina</taxon>
        <taxon>Exobasidiomycetes</taxon>
        <taxon>Tilletiales</taxon>
        <taxon>Tilletiaceae</taxon>
        <taxon>Tilletia</taxon>
    </lineage>
</organism>
<feature type="region of interest" description="Disordered" evidence="1">
    <location>
        <begin position="148"/>
        <end position="178"/>
    </location>
</feature>
<dbReference type="EMBL" id="JAPDMZ010000004">
    <property type="protein sequence ID" value="KAK0557554.1"/>
    <property type="molecule type" value="Genomic_DNA"/>
</dbReference>
<proteinExistence type="predicted"/>
<name>A0AAN6GX36_9BASI</name>
<evidence type="ECO:0000313" key="2">
    <source>
        <dbReference type="EMBL" id="KAK0557554.1"/>
    </source>
</evidence>
<protein>
    <submittedName>
        <fullName evidence="2">Uncharacterized protein</fullName>
    </submittedName>
</protein>
<keyword evidence="3" id="KW-1185">Reference proteome</keyword>
<comment type="caution">
    <text evidence="2">The sequence shown here is derived from an EMBL/GenBank/DDBJ whole genome shotgun (WGS) entry which is preliminary data.</text>
</comment>
<evidence type="ECO:0000313" key="3">
    <source>
        <dbReference type="Proteomes" id="UP001176517"/>
    </source>
</evidence>
<dbReference type="Proteomes" id="UP001176517">
    <property type="component" value="Unassembled WGS sequence"/>
</dbReference>